<organism evidence="1 2">
    <name type="scientific">Desulfuromusa kysingii</name>
    <dbReference type="NCBI Taxonomy" id="37625"/>
    <lineage>
        <taxon>Bacteria</taxon>
        <taxon>Pseudomonadati</taxon>
        <taxon>Thermodesulfobacteriota</taxon>
        <taxon>Desulfuromonadia</taxon>
        <taxon>Desulfuromonadales</taxon>
        <taxon>Geopsychrobacteraceae</taxon>
        <taxon>Desulfuromusa</taxon>
    </lineage>
</organism>
<dbReference type="RefSeq" id="WP_092345922.1">
    <property type="nucleotide sequence ID" value="NZ_FNQN01000003.1"/>
</dbReference>
<reference evidence="1 2" key="1">
    <citation type="submission" date="2016-10" db="EMBL/GenBank/DDBJ databases">
        <authorList>
            <person name="de Groot N.N."/>
        </authorList>
    </citation>
    <scope>NUCLEOTIDE SEQUENCE [LARGE SCALE GENOMIC DNA]</scope>
    <source>
        <strain evidence="1 2">DSM 7343</strain>
    </source>
</reference>
<dbReference type="OrthoDB" id="48956at2"/>
<dbReference type="Gene3D" id="2.130.10.10">
    <property type="entry name" value="YVTN repeat-like/Quinoprotein amine dehydrogenase"/>
    <property type="match status" value="1"/>
</dbReference>
<dbReference type="Pfam" id="PF08309">
    <property type="entry name" value="LVIVD"/>
    <property type="match status" value="6"/>
</dbReference>
<accession>A0A1H3YM07</accession>
<sequence>MKPVSVVVVFTLLLVSGLLALVLFGHYFIDYLSSPAVLSVERPPSQTLSLGSEAMMTLHGSGFDRKTSVSLSMDVNSRGAIIGSLPLEGVYNDSLLSGDYLYLANSYGGLKVLDIKDPYQPRLFAEYLNGRTIVDIYRNKDHLYLSCGKSGLTIMAIQKDGTLLHVSDIAVKVRALNCQISAGKLLVAEGESGLSVYDLHDPKYATLERTLAPGAFVSKVLIAHGYLYLIVDEAKVDIYQLAKSGGPQLVGSLQLSGKIFDLSIQQKLLYVANGSGVSLYDLAVPSQPKFLQQWVELGSARKLFTGIEQIYVSDSFSGLRALVPGVDESSAYFSLNIDPRTFSETSHYLYIAGSNRGLLVVDKRKLSTQPLIPTINTSGSVHGLFIKQRWLYVADSRGGVLLKNLDETSHKATTISSRWGESFAAKDNLLFIAQDKMGIEILDISDPATPQPVAVWDHLPSMRLAILNNYLLSANGASGLNLVDISDLQNPVIVDVIAAVHVLDVAAQGNHVYVASKDEGLIIYQLMNSGQLQRVGQLQTPFPMNQFDYAVAVQVHGDIAYVANGRSGLLIIDVKKPDKPKILSSMALPGSCKDIHIIGSKIFVTSHRGGINVINVEHPKKPILMNNIPLSGLSRGVRVIDDIIYVGQRERGVAAVPVPVMAHKVKVVSEGQLQVTLSSPKIPGRFSLQVANQDKSVVVGGVVDYQ</sequence>
<dbReference type="EMBL" id="FNQN01000003">
    <property type="protein sequence ID" value="SEA12639.1"/>
    <property type="molecule type" value="Genomic_DNA"/>
</dbReference>
<dbReference type="STRING" id="37625.SAMN05660420_01298"/>
<evidence type="ECO:0000313" key="1">
    <source>
        <dbReference type="EMBL" id="SEA12639.1"/>
    </source>
</evidence>
<dbReference type="InterPro" id="IPR015943">
    <property type="entry name" value="WD40/YVTN_repeat-like_dom_sf"/>
</dbReference>
<dbReference type="Proteomes" id="UP000199409">
    <property type="component" value="Unassembled WGS sequence"/>
</dbReference>
<dbReference type="AlphaFoldDB" id="A0A1H3YM07"/>
<dbReference type="InterPro" id="IPR011048">
    <property type="entry name" value="Haem_d1_sf"/>
</dbReference>
<keyword evidence="2" id="KW-1185">Reference proteome</keyword>
<protein>
    <submittedName>
        <fullName evidence="1">Uncharacterized conserved protein</fullName>
    </submittedName>
</protein>
<name>A0A1H3YM07_9BACT</name>
<proteinExistence type="predicted"/>
<gene>
    <name evidence="1" type="ORF">SAMN05660420_01298</name>
</gene>
<dbReference type="SUPFAM" id="SSF51004">
    <property type="entry name" value="C-terminal (heme d1) domain of cytochrome cd1-nitrite reductase"/>
    <property type="match status" value="1"/>
</dbReference>
<evidence type="ECO:0000313" key="2">
    <source>
        <dbReference type="Proteomes" id="UP000199409"/>
    </source>
</evidence>
<dbReference type="SUPFAM" id="SSF69322">
    <property type="entry name" value="Tricorn protease domain 2"/>
    <property type="match status" value="1"/>
</dbReference>
<dbReference type="InterPro" id="IPR013211">
    <property type="entry name" value="LVIVD"/>
</dbReference>